<dbReference type="InterPro" id="IPR003362">
    <property type="entry name" value="Bact_transf"/>
</dbReference>
<dbReference type="GO" id="GO:0016020">
    <property type="term" value="C:membrane"/>
    <property type="evidence" value="ECO:0007669"/>
    <property type="project" value="UniProtKB-SubCell"/>
</dbReference>
<evidence type="ECO:0000256" key="1">
    <source>
        <dbReference type="ARBA" id="ARBA00004141"/>
    </source>
</evidence>
<reference evidence="10 11" key="1">
    <citation type="submission" date="2020-05" db="EMBL/GenBank/DDBJ databases">
        <title>MicrobeNet Type strains.</title>
        <authorList>
            <person name="Nicholson A.C."/>
        </authorList>
    </citation>
    <scope>NUCLEOTIDE SEQUENCE [LARGE SCALE GENOMIC DNA]</scope>
    <source>
        <strain evidence="10 11">JCM 14547</strain>
    </source>
</reference>
<dbReference type="EMBL" id="JABEMA010000092">
    <property type="protein sequence ID" value="NNH23039.1"/>
    <property type="molecule type" value="Genomic_DNA"/>
</dbReference>
<feature type="transmembrane region" description="Helical" evidence="8">
    <location>
        <begin position="137"/>
        <end position="158"/>
    </location>
</feature>
<dbReference type="InterPro" id="IPR017475">
    <property type="entry name" value="EPS_sugar_tfrase"/>
</dbReference>
<evidence type="ECO:0000256" key="8">
    <source>
        <dbReference type="SAM" id="Phobius"/>
    </source>
</evidence>
<comment type="caution">
    <text evidence="10">The sequence shown here is derived from an EMBL/GenBank/DDBJ whole genome shotgun (WGS) entry which is preliminary data.</text>
</comment>
<protein>
    <submittedName>
        <fullName evidence="10">Sugar transferase</fullName>
    </submittedName>
</protein>
<keyword evidence="6 8" id="KW-0472">Membrane</keyword>
<dbReference type="AlphaFoldDB" id="A0A849BIL8"/>
<feature type="transmembrane region" description="Helical" evidence="8">
    <location>
        <begin position="164"/>
        <end position="185"/>
    </location>
</feature>
<dbReference type="GO" id="GO:0016780">
    <property type="term" value="F:phosphotransferase activity, for other substituted phosphate groups"/>
    <property type="evidence" value="ECO:0007669"/>
    <property type="project" value="TreeGrafter"/>
</dbReference>
<dbReference type="PANTHER" id="PTHR30576">
    <property type="entry name" value="COLANIC BIOSYNTHESIS UDP-GLUCOSE LIPID CARRIER TRANSFERASE"/>
    <property type="match status" value="1"/>
</dbReference>
<name>A0A849BIL8_9ACTN</name>
<evidence type="ECO:0000313" key="10">
    <source>
        <dbReference type="EMBL" id="NNH23039.1"/>
    </source>
</evidence>
<dbReference type="InterPro" id="IPR036291">
    <property type="entry name" value="NAD(P)-bd_dom_sf"/>
</dbReference>
<comment type="subcellular location">
    <subcellularLocation>
        <location evidence="1">Membrane</location>
        <topology evidence="1">Multi-pass membrane protein</topology>
    </subcellularLocation>
</comment>
<dbReference type="PANTHER" id="PTHR30576:SF0">
    <property type="entry name" value="UNDECAPRENYL-PHOSPHATE N-ACETYLGALACTOSAMINYL 1-PHOSPHATE TRANSFERASE-RELATED"/>
    <property type="match status" value="1"/>
</dbReference>
<keyword evidence="3 10" id="KW-0808">Transferase</keyword>
<keyword evidence="5 8" id="KW-1133">Transmembrane helix</keyword>
<feature type="transmembrane region" description="Helical" evidence="8">
    <location>
        <begin position="341"/>
        <end position="362"/>
    </location>
</feature>
<feature type="compositionally biased region" description="Low complexity" evidence="7">
    <location>
        <begin position="1"/>
        <end position="15"/>
    </location>
</feature>
<evidence type="ECO:0000256" key="5">
    <source>
        <dbReference type="ARBA" id="ARBA00022989"/>
    </source>
</evidence>
<organism evidence="10 11">
    <name type="scientific">Pseudokineococcus marinus</name>
    <dbReference type="NCBI Taxonomy" id="351215"/>
    <lineage>
        <taxon>Bacteria</taxon>
        <taxon>Bacillati</taxon>
        <taxon>Actinomycetota</taxon>
        <taxon>Actinomycetes</taxon>
        <taxon>Kineosporiales</taxon>
        <taxon>Kineosporiaceae</taxon>
        <taxon>Pseudokineococcus</taxon>
    </lineage>
</organism>
<evidence type="ECO:0000256" key="7">
    <source>
        <dbReference type="SAM" id="MobiDB-lite"/>
    </source>
</evidence>
<dbReference type="Proteomes" id="UP000555552">
    <property type="component" value="Unassembled WGS sequence"/>
</dbReference>
<dbReference type="Pfam" id="PF02397">
    <property type="entry name" value="Bac_transf"/>
    <property type="match status" value="1"/>
</dbReference>
<feature type="transmembrane region" description="Helical" evidence="8">
    <location>
        <begin position="83"/>
        <end position="101"/>
    </location>
</feature>
<evidence type="ECO:0000256" key="4">
    <source>
        <dbReference type="ARBA" id="ARBA00022692"/>
    </source>
</evidence>
<feature type="region of interest" description="Disordered" evidence="7">
    <location>
        <begin position="1"/>
        <end position="32"/>
    </location>
</feature>
<dbReference type="NCBIfam" id="TIGR03025">
    <property type="entry name" value="EPS_sugtrans"/>
    <property type="match status" value="1"/>
</dbReference>
<gene>
    <name evidence="10" type="ORF">HLB09_08030</name>
</gene>
<evidence type="ECO:0000313" key="11">
    <source>
        <dbReference type="Proteomes" id="UP000555552"/>
    </source>
</evidence>
<proteinExistence type="inferred from homology"/>
<accession>A0A849BIL8</accession>
<evidence type="ECO:0000259" key="9">
    <source>
        <dbReference type="Pfam" id="PF02397"/>
    </source>
</evidence>
<comment type="similarity">
    <text evidence="2">Belongs to the bacterial sugar transferase family.</text>
</comment>
<keyword evidence="4 8" id="KW-0812">Transmembrane</keyword>
<feature type="domain" description="Bacterial sugar transferase" evidence="9">
    <location>
        <begin position="334"/>
        <end position="515"/>
    </location>
</feature>
<dbReference type="Pfam" id="PF13727">
    <property type="entry name" value="CoA_binding_3"/>
    <property type="match status" value="1"/>
</dbReference>
<dbReference type="Gene3D" id="3.40.50.720">
    <property type="entry name" value="NAD(P)-binding Rossmann-like Domain"/>
    <property type="match status" value="1"/>
</dbReference>
<sequence>MAEATSTTSTRTPSRPAHHGSSSAPHEGVPAPLTRAAARLATVAERAAGRPPAGGSRFPDAEGVLAAAAATGSRRRQGLDRRVVVAVVADLLVVVAAGAVVELHSLMVVLTAALLLFARTTLGLYRRRLGLSVLDEMPRVVQSTVLTLGVASLSVVLWGSSQLLAPTTLFLALFLVLSSLVRVVLYAGLRRRLRRDPSARRRTLVLGAGAVGRDLVAAMRRHPEQGLEPVGFIDGHSGARGDQREVPVLLEDESRLHEVLDQHRVETVVVAYSAQPEAEVVDSVIVAASHGCEVLVVPRLFELTHDGPDVESLRGTPLVRLRTDVMSSPAWVVKTLVDRTAAAVAVVLLAPVLALVALAVVVDSGLPVLFRQERVGLWSRPITVLKFRSMRPATEEESATNWNIAQDSRLSPIGRFLRKTSLDELPQLFNILRGDMSLVGPRPERPVFVEQFTRDHDRYWARHRVPVGLTGWSQVNGLRGDTSIQDRARYDNYYIANWSLWLDAKIILLTLREVLRGGGG</sequence>
<dbReference type="RefSeq" id="WP_171202869.1">
    <property type="nucleotide sequence ID" value="NZ_BAAANP010000025.1"/>
</dbReference>
<keyword evidence="11" id="KW-1185">Reference proteome</keyword>
<dbReference type="SUPFAM" id="SSF51735">
    <property type="entry name" value="NAD(P)-binding Rossmann-fold domains"/>
    <property type="match status" value="1"/>
</dbReference>
<evidence type="ECO:0000256" key="2">
    <source>
        <dbReference type="ARBA" id="ARBA00006464"/>
    </source>
</evidence>
<evidence type="ECO:0000256" key="6">
    <source>
        <dbReference type="ARBA" id="ARBA00023136"/>
    </source>
</evidence>
<evidence type="ECO:0000256" key="3">
    <source>
        <dbReference type="ARBA" id="ARBA00022679"/>
    </source>
</evidence>
<feature type="transmembrane region" description="Helical" evidence="8">
    <location>
        <begin position="107"/>
        <end position="125"/>
    </location>
</feature>